<feature type="chain" id="PRO_5009535512" description="POTRA domain-containing protein" evidence="1">
    <location>
        <begin position="25"/>
        <end position="271"/>
    </location>
</feature>
<evidence type="ECO:0008006" key="4">
    <source>
        <dbReference type="Google" id="ProtNLM"/>
    </source>
</evidence>
<sequence>MKNVGKLFLFLILATTISLAPALAQELPEVNEMMNTAIQKVLEDDKLKAERLTYYKRYTEQKIEERRGKIVPKGGTEKQELYYVFAKNGMFFEELTQKNGRLPSEADRVEKMADKRPDIEDILGRNRYNFRLLGVSEYNTKQVYSVSFEPKHPFLQPKVSAQDPLKKVAENEILNNLYGLIYVDQEDFVMIRVEAHLHRPPLRIKTGKLFRFDATFERELVDKISVNKRLTIIIKYAYVSLIWNFFEEFEKITIDYEDYRLIPPDQVRQDP</sequence>
<feature type="signal peptide" evidence="1">
    <location>
        <begin position="1"/>
        <end position="24"/>
    </location>
</feature>
<proteinExistence type="predicted"/>
<gene>
    <name evidence="2" type="ORF">A3J46_01345</name>
</gene>
<evidence type="ECO:0000313" key="2">
    <source>
        <dbReference type="EMBL" id="OGN09430.1"/>
    </source>
</evidence>
<comment type="caution">
    <text evidence="2">The sequence shown here is derived from an EMBL/GenBank/DDBJ whole genome shotgun (WGS) entry which is preliminary data.</text>
</comment>
<reference evidence="2 3" key="1">
    <citation type="journal article" date="2016" name="Nat. Commun.">
        <title>Thousands of microbial genomes shed light on interconnected biogeochemical processes in an aquifer system.</title>
        <authorList>
            <person name="Anantharaman K."/>
            <person name="Brown C.T."/>
            <person name="Hug L.A."/>
            <person name="Sharon I."/>
            <person name="Castelle C.J."/>
            <person name="Probst A.J."/>
            <person name="Thomas B.C."/>
            <person name="Singh A."/>
            <person name="Wilkins M.J."/>
            <person name="Karaoz U."/>
            <person name="Brodie E.L."/>
            <person name="Williams K.H."/>
            <person name="Hubbard S.S."/>
            <person name="Banfield J.F."/>
        </authorList>
    </citation>
    <scope>NUCLEOTIDE SEQUENCE [LARGE SCALE GENOMIC DNA]</scope>
</reference>
<evidence type="ECO:0000256" key="1">
    <source>
        <dbReference type="SAM" id="SignalP"/>
    </source>
</evidence>
<organism evidence="2 3">
    <name type="scientific">Candidatus Yanofskybacteria bacterium RIFCSPHIGHO2_02_FULL_41_11</name>
    <dbReference type="NCBI Taxonomy" id="1802675"/>
    <lineage>
        <taxon>Bacteria</taxon>
        <taxon>Candidatus Yanofskyibacteriota</taxon>
    </lineage>
</organism>
<keyword evidence="1" id="KW-0732">Signal</keyword>
<accession>A0A1F8FA36</accession>
<dbReference type="AlphaFoldDB" id="A0A1F8FA36"/>
<dbReference type="Proteomes" id="UP000177167">
    <property type="component" value="Unassembled WGS sequence"/>
</dbReference>
<name>A0A1F8FA36_9BACT</name>
<dbReference type="EMBL" id="MGJP01000036">
    <property type="protein sequence ID" value="OGN09430.1"/>
    <property type="molecule type" value="Genomic_DNA"/>
</dbReference>
<protein>
    <recommendedName>
        <fullName evidence="4">POTRA domain-containing protein</fullName>
    </recommendedName>
</protein>
<evidence type="ECO:0000313" key="3">
    <source>
        <dbReference type="Proteomes" id="UP000177167"/>
    </source>
</evidence>